<feature type="domain" description="Fe2OG dioxygenase" evidence="10">
    <location>
        <begin position="206"/>
        <end position="313"/>
    </location>
</feature>
<evidence type="ECO:0000313" key="11">
    <source>
        <dbReference type="EMBL" id="MCF2515378.1"/>
    </source>
</evidence>
<dbReference type="Pfam" id="PF13640">
    <property type="entry name" value="2OG-FeII_Oxy_3"/>
    <property type="match status" value="1"/>
</dbReference>
<comment type="caution">
    <text evidence="11">The sequence shown here is derived from an EMBL/GenBank/DDBJ whole genome shotgun (WGS) entry which is preliminary data.</text>
</comment>
<dbReference type="Proteomes" id="UP001139410">
    <property type="component" value="Unassembled WGS sequence"/>
</dbReference>
<dbReference type="PROSITE" id="PS51471">
    <property type="entry name" value="FE2OG_OXY"/>
    <property type="match status" value="1"/>
</dbReference>
<comment type="cofactor">
    <cofactor evidence="1">
        <name>L-ascorbate</name>
        <dbReference type="ChEBI" id="CHEBI:38290"/>
    </cofactor>
</comment>
<evidence type="ECO:0000256" key="3">
    <source>
        <dbReference type="ARBA" id="ARBA00022824"/>
    </source>
</evidence>
<dbReference type="Gene3D" id="2.60.120.620">
    <property type="entry name" value="q2cbj1_9rhob like domain"/>
    <property type="match status" value="1"/>
</dbReference>
<dbReference type="GO" id="GO:0005506">
    <property type="term" value="F:iron ion binding"/>
    <property type="evidence" value="ECO:0007669"/>
    <property type="project" value="InterPro"/>
</dbReference>
<keyword evidence="12" id="KW-1185">Reference proteome</keyword>
<dbReference type="PANTHER" id="PTHR10869:SF246">
    <property type="entry name" value="TRANSMEMBRANE PROLYL 4-HYDROXYLASE"/>
    <property type="match status" value="1"/>
</dbReference>
<keyword evidence="8" id="KW-0325">Glycoprotein</keyword>
<dbReference type="EMBL" id="JAKFGM010000002">
    <property type="protein sequence ID" value="MCF2515378.1"/>
    <property type="molecule type" value="Genomic_DNA"/>
</dbReference>
<dbReference type="InterPro" id="IPR011990">
    <property type="entry name" value="TPR-like_helical_dom_sf"/>
</dbReference>
<dbReference type="Gene3D" id="1.25.40.10">
    <property type="entry name" value="Tetratricopeptide repeat domain"/>
    <property type="match status" value="1"/>
</dbReference>
<evidence type="ECO:0000256" key="8">
    <source>
        <dbReference type="ARBA" id="ARBA00023180"/>
    </source>
</evidence>
<evidence type="ECO:0000256" key="2">
    <source>
        <dbReference type="ARBA" id="ARBA00022723"/>
    </source>
</evidence>
<dbReference type="InterPro" id="IPR005123">
    <property type="entry name" value="Oxoglu/Fe-dep_dioxygenase_dom"/>
</dbReference>
<name>A0A9X1TYQ5_9SPHN</name>
<reference evidence="11" key="1">
    <citation type="submission" date="2022-01" db="EMBL/GenBank/DDBJ databases">
        <authorList>
            <person name="Jo J.-H."/>
            <person name="Im W.-T."/>
        </authorList>
    </citation>
    <scope>NUCLEOTIDE SEQUENCE</scope>
    <source>
        <strain evidence="11">G124</strain>
    </source>
</reference>
<dbReference type="SUPFAM" id="SSF81901">
    <property type="entry name" value="HCP-like"/>
    <property type="match status" value="1"/>
</dbReference>
<evidence type="ECO:0000256" key="4">
    <source>
        <dbReference type="ARBA" id="ARBA00022896"/>
    </source>
</evidence>
<evidence type="ECO:0000256" key="6">
    <source>
        <dbReference type="ARBA" id="ARBA00023002"/>
    </source>
</evidence>
<evidence type="ECO:0000313" key="12">
    <source>
        <dbReference type="Proteomes" id="UP001139410"/>
    </source>
</evidence>
<dbReference type="InterPro" id="IPR006620">
    <property type="entry name" value="Pro_4_hyd_alph"/>
</dbReference>
<dbReference type="GO" id="GO:0016705">
    <property type="term" value="F:oxidoreductase activity, acting on paired donors, with incorporation or reduction of molecular oxygen"/>
    <property type="evidence" value="ECO:0007669"/>
    <property type="project" value="InterPro"/>
</dbReference>
<evidence type="ECO:0000256" key="5">
    <source>
        <dbReference type="ARBA" id="ARBA00022964"/>
    </source>
</evidence>
<evidence type="ECO:0000259" key="10">
    <source>
        <dbReference type="PROSITE" id="PS51471"/>
    </source>
</evidence>
<proteinExistence type="predicted"/>
<dbReference type="InterPro" id="IPR044862">
    <property type="entry name" value="Pro_4_hyd_alph_FE2OG_OXY"/>
</dbReference>
<gene>
    <name evidence="11" type="ORF">LVY65_09915</name>
</gene>
<keyword evidence="6" id="KW-0560">Oxidoreductase</keyword>
<dbReference type="GO" id="GO:0031418">
    <property type="term" value="F:L-ascorbic acid binding"/>
    <property type="evidence" value="ECO:0007669"/>
    <property type="project" value="UniProtKB-KW"/>
</dbReference>
<organism evidence="11 12">
    <name type="scientific">Sphingomonas cremea</name>
    <dbReference type="NCBI Taxonomy" id="2904799"/>
    <lineage>
        <taxon>Bacteria</taxon>
        <taxon>Pseudomonadati</taxon>
        <taxon>Pseudomonadota</taxon>
        <taxon>Alphaproteobacteria</taxon>
        <taxon>Sphingomonadales</taxon>
        <taxon>Sphingomonadaceae</taxon>
        <taxon>Sphingomonas</taxon>
    </lineage>
</organism>
<dbReference type="SMART" id="SM00702">
    <property type="entry name" value="P4Hc"/>
    <property type="match status" value="1"/>
</dbReference>
<keyword evidence="3" id="KW-0256">Endoplasmic reticulum</keyword>
<keyword evidence="2" id="KW-0479">Metal-binding</keyword>
<keyword evidence="4" id="KW-0847">Vitamin C</keyword>
<evidence type="ECO:0000256" key="1">
    <source>
        <dbReference type="ARBA" id="ARBA00001961"/>
    </source>
</evidence>
<dbReference type="AlphaFoldDB" id="A0A9X1TYQ5"/>
<protein>
    <submittedName>
        <fullName evidence="11">2OG-Fe(II) oxygenase</fullName>
    </submittedName>
</protein>
<feature type="region of interest" description="Disordered" evidence="9">
    <location>
        <begin position="281"/>
        <end position="317"/>
    </location>
</feature>
<accession>A0A9X1TYQ5</accession>
<sequence>MAETESDNQFRTGMAMLAGNTLSPDWEKAVVLIDAAAAAGHADAIERQALLECRGVGRAPSWDKALDLLAIAAGRGSQYAARQLILLADDQFEPADSAEPRQGDWGEMRSRIPIAQRVRASTAPGHMFSASPIVHAVPDFASAAECQWLIAAAAPRLDRAGVYNNPSGIDPGRTNQSALFNFCNSDMVVEMIRHRIANQLDAPLGCLEMSQVLHYGVGQEFVLHCDFLDPQAMREEIARNGQRVATVLIYLNDDFEGGETSFPRLQIDHRGGPGDALVFGNVDSAGRPDSKSQHAGRPPTRGEKWVFSQWVRNRAPG</sequence>
<dbReference type="GO" id="GO:0051213">
    <property type="term" value="F:dioxygenase activity"/>
    <property type="evidence" value="ECO:0007669"/>
    <property type="project" value="UniProtKB-KW"/>
</dbReference>
<keyword evidence="7" id="KW-0408">Iron</keyword>
<evidence type="ECO:0000256" key="9">
    <source>
        <dbReference type="SAM" id="MobiDB-lite"/>
    </source>
</evidence>
<dbReference type="InterPro" id="IPR045054">
    <property type="entry name" value="P4HA-like"/>
</dbReference>
<keyword evidence="5" id="KW-0223">Dioxygenase</keyword>
<dbReference type="PANTHER" id="PTHR10869">
    <property type="entry name" value="PROLYL 4-HYDROXYLASE ALPHA SUBUNIT"/>
    <property type="match status" value="1"/>
</dbReference>
<evidence type="ECO:0000256" key="7">
    <source>
        <dbReference type="ARBA" id="ARBA00023004"/>
    </source>
</evidence>
<dbReference type="RefSeq" id="WP_235067916.1">
    <property type="nucleotide sequence ID" value="NZ_JAKFGM010000002.1"/>
</dbReference>